<dbReference type="PANTHER" id="PTHR43191">
    <property type="entry name" value="RRNA METHYLTRANSFERASE 3"/>
    <property type="match status" value="1"/>
</dbReference>
<evidence type="ECO:0000259" key="3">
    <source>
        <dbReference type="Pfam" id="PF00588"/>
    </source>
</evidence>
<keyword evidence="1 5" id="KW-0489">Methyltransferase</keyword>
<gene>
    <name evidence="4" type="ORF">C1SCF055_LOCUS44440</name>
</gene>
<dbReference type="InterPro" id="IPR029028">
    <property type="entry name" value="Alpha/beta_knot_MTases"/>
</dbReference>
<dbReference type="SUPFAM" id="SSF75217">
    <property type="entry name" value="alpha/beta knot"/>
    <property type="match status" value="1"/>
</dbReference>
<dbReference type="InterPro" id="IPR001537">
    <property type="entry name" value="SpoU_MeTrfase"/>
</dbReference>
<dbReference type="InterPro" id="IPR029064">
    <property type="entry name" value="Ribosomal_eL30-like_sf"/>
</dbReference>
<dbReference type="PANTHER" id="PTHR43191:SF2">
    <property type="entry name" value="RRNA METHYLTRANSFERASE 3, MITOCHONDRIAL"/>
    <property type="match status" value="1"/>
</dbReference>
<dbReference type="SUPFAM" id="SSF55315">
    <property type="entry name" value="L30e-like"/>
    <property type="match status" value="1"/>
</dbReference>
<evidence type="ECO:0000256" key="1">
    <source>
        <dbReference type="ARBA" id="ARBA00022603"/>
    </source>
</evidence>
<evidence type="ECO:0000313" key="6">
    <source>
        <dbReference type="Proteomes" id="UP001152797"/>
    </source>
</evidence>
<proteinExistence type="predicted"/>
<dbReference type="GO" id="GO:0006396">
    <property type="term" value="P:RNA processing"/>
    <property type="evidence" value="ECO:0007669"/>
    <property type="project" value="InterPro"/>
</dbReference>
<dbReference type="GO" id="GO:0032259">
    <property type="term" value="P:methylation"/>
    <property type="evidence" value="ECO:0007669"/>
    <property type="project" value="UniProtKB-KW"/>
</dbReference>
<dbReference type="Proteomes" id="UP001152797">
    <property type="component" value="Unassembled WGS sequence"/>
</dbReference>
<dbReference type="AlphaFoldDB" id="A0A9P1GSE3"/>
<feature type="domain" description="tRNA/rRNA methyltransferase SpoU type" evidence="3">
    <location>
        <begin position="114"/>
        <end position="202"/>
    </location>
</feature>
<dbReference type="GO" id="GO:0008173">
    <property type="term" value="F:RNA methyltransferase activity"/>
    <property type="evidence" value="ECO:0007669"/>
    <property type="project" value="InterPro"/>
</dbReference>
<name>A0A9P1GSE3_9DINO</name>
<reference evidence="4" key="1">
    <citation type="submission" date="2022-10" db="EMBL/GenBank/DDBJ databases">
        <authorList>
            <person name="Chen Y."/>
            <person name="Dougan E. K."/>
            <person name="Chan C."/>
            <person name="Rhodes N."/>
            <person name="Thang M."/>
        </authorList>
    </citation>
    <scope>NUCLEOTIDE SEQUENCE</scope>
</reference>
<dbReference type="GO" id="GO:0003723">
    <property type="term" value="F:RNA binding"/>
    <property type="evidence" value="ECO:0007669"/>
    <property type="project" value="InterPro"/>
</dbReference>
<dbReference type="EMBL" id="CAMXCT010006783">
    <property type="protein sequence ID" value="CAI4019985.1"/>
    <property type="molecule type" value="Genomic_DNA"/>
</dbReference>
<evidence type="ECO:0000313" key="5">
    <source>
        <dbReference type="EMBL" id="CAL4807297.1"/>
    </source>
</evidence>
<dbReference type="Gene3D" id="3.40.1280.10">
    <property type="match status" value="1"/>
</dbReference>
<dbReference type="EMBL" id="CAMXCT030006783">
    <property type="protein sequence ID" value="CAL4807297.1"/>
    <property type="molecule type" value="Genomic_DNA"/>
</dbReference>
<dbReference type="EMBL" id="CAMXCT020006783">
    <property type="protein sequence ID" value="CAL1173360.1"/>
    <property type="molecule type" value="Genomic_DNA"/>
</dbReference>
<evidence type="ECO:0000256" key="2">
    <source>
        <dbReference type="ARBA" id="ARBA00022679"/>
    </source>
</evidence>
<keyword evidence="2" id="KW-0808">Transferase</keyword>
<protein>
    <submittedName>
        <fullName evidence="5">RNA methyltransferase-like protein 1</fullName>
    </submittedName>
</protein>
<dbReference type="Pfam" id="PF00588">
    <property type="entry name" value="SpoU_methylase"/>
    <property type="match status" value="1"/>
</dbReference>
<dbReference type="InterPro" id="IPR051259">
    <property type="entry name" value="rRNA_Methyltransferase"/>
</dbReference>
<keyword evidence="6" id="KW-1185">Reference proteome</keyword>
<reference evidence="5 6" key="2">
    <citation type="submission" date="2024-05" db="EMBL/GenBank/DDBJ databases">
        <authorList>
            <person name="Chen Y."/>
            <person name="Shah S."/>
            <person name="Dougan E. K."/>
            <person name="Thang M."/>
            <person name="Chan C."/>
        </authorList>
    </citation>
    <scope>NUCLEOTIDE SEQUENCE [LARGE SCALE GENOMIC DNA]</scope>
</reference>
<dbReference type="InterPro" id="IPR029026">
    <property type="entry name" value="tRNA_m1G_MTases_N"/>
</dbReference>
<accession>A0A9P1GSE3</accession>
<comment type="caution">
    <text evidence="4">The sequence shown here is derived from an EMBL/GenBank/DDBJ whole genome shotgun (WGS) entry which is preliminary data.</text>
</comment>
<dbReference type="OrthoDB" id="270651at2759"/>
<organism evidence="4">
    <name type="scientific">Cladocopium goreaui</name>
    <dbReference type="NCBI Taxonomy" id="2562237"/>
    <lineage>
        <taxon>Eukaryota</taxon>
        <taxon>Sar</taxon>
        <taxon>Alveolata</taxon>
        <taxon>Dinophyceae</taxon>
        <taxon>Suessiales</taxon>
        <taxon>Symbiodiniaceae</taxon>
        <taxon>Cladocopium</taxon>
    </lineage>
</organism>
<sequence>MPQPVMRYLGLKSDLIQHLLKLGGKNRSYRHSKQTCVVTGTKLVKDLGRRFHFQQLLCSNADHPDLEGLQYDELHLAEPRVLKRLARVHDFDGLIATLPLPEKLSTWKDLQPRLVLCLEYVEDPHVLGTLLRTAIAFQWQAVYFLKYCADPWDGRCIRSSQGALLDLPYCKGDFQDLLKFCKQKRLMLVTPHHRGESLEDLADRRGVDQSVGFALLLREEYAAPFAPPKDAVKIQVPDPWENHPLEDGDAFDMRALDTVIQGGILMHQLGGMLKSSEATLDVKRGD</sequence>
<evidence type="ECO:0000313" key="4">
    <source>
        <dbReference type="EMBL" id="CAI4019985.1"/>
    </source>
</evidence>
<dbReference type="Gene3D" id="3.30.1330.30">
    <property type="match status" value="1"/>
</dbReference>